<comment type="caution">
    <text evidence="3">The sequence shown here is derived from an EMBL/GenBank/DDBJ whole genome shotgun (WGS) entry which is preliminary data.</text>
</comment>
<accession>A0A7C4ABM9</accession>
<reference evidence="3" key="1">
    <citation type="journal article" date="2020" name="mSystems">
        <title>Genome- and Community-Level Interaction Insights into Carbon Utilization and Element Cycling Functions of Hydrothermarchaeota in Hydrothermal Sediment.</title>
        <authorList>
            <person name="Zhou Z."/>
            <person name="Liu Y."/>
            <person name="Xu W."/>
            <person name="Pan J."/>
            <person name="Luo Z.H."/>
            <person name="Li M."/>
        </authorList>
    </citation>
    <scope>NUCLEOTIDE SEQUENCE [LARGE SCALE GENOMIC DNA]</scope>
    <source>
        <strain evidence="3">SpSt-413</strain>
    </source>
</reference>
<dbReference type="InterPro" id="IPR011006">
    <property type="entry name" value="CheY-like_superfamily"/>
</dbReference>
<feature type="non-terminal residue" evidence="3">
    <location>
        <position position="1"/>
    </location>
</feature>
<comment type="caution">
    <text evidence="1">Lacks conserved residue(s) required for the propagation of feature annotation.</text>
</comment>
<dbReference type="AlphaFoldDB" id="A0A7C4ABM9"/>
<feature type="domain" description="Response regulatory" evidence="2">
    <location>
        <begin position="1"/>
        <end position="63"/>
    </location>
</feature>
<name>A0A7C4ABM9_9BACT</name>
<dbReference type="EMBL" id="DSRP01000145">
    <property type="protein sequence ID" value="HGG91731.1"/>
    <property type="molecule type" value="Genomic_DNA"/>
</dbReference>
<dbReference type="Pfam" id="PF00072">
    <property type="entry name" value="Response_reg"/>
    <property type="match status" value="1"/>
</dbReference>
<sequence length="69" mass="7221">MPGMTGLELACAAQEMRPGLPVVLVSGFSDQADPKLQRKAGVRAILTKPVSPDKLGEAIAAILGPRKRP</sequence>
<evidence type="ECO:0000256" key="1">
    <source>
        <dbReference type="PROSITE-ProRule" id="PRU00169"/>
    </source>
</evidence>
<organism evidence="3">
    <name type="scientific">Fundidesulfovibrio putealis</name>
    <dbReference type="NCBI Taxonomy" id="270496"/>
    <lineage>
        <taxon>Bacteria</taxon>
        <taxon>Pseudomonadati</taxon>
        <taxon>Thermodesulfobacteriota</taxon>
        <taxon>Desulfovibrionia</taxon>
        <taxon>Desulfovibrionales</taxon>
        <taxon>Desulfovibrionaceae</taxon>
        <taxon>Fundidesulfovibrio</taxon>
    </lineage>
</organism>
<dbReference type="GO" id="GO:0000160">
    <property type="term" value="P:phosphorelay signal transduction system"/>
    <property type="evidence" value="ECO:0007669"/>
    <property type="project" value="InterPro"/>
</dbReference>
<protein>
    <submittedName>
        <fullName evidence="3">Response regulator</fullName>
    </submittedName>
</protein>
<gene>
    <name evidence="3" type="ORF">ENR59_02105</name>
</gene>
<proteinExistence type="predicted"/>
<dbReference type="Gene3D" id="3.40.50.2300">
    <property type="match status" value="1"/>
</dbReference>
<evidence type="ECO:0000313" key="3">
    <source>
        <dbReference type="EMBL" id="HGG91731.1"/>
    </source>
</evidence>
<dbReference type="InterPro" id="IPR001789">
    <property type="entry name" value="Sig_transdc_resp-reg_receiver"/>
</dbReference>
<dbReference type="PROSITE" id="PS50110">
    <property type="entry name" value="RESPONSE_REGULATORY"/>
    <property type="match status" value="1"/>
</dbReference>
<evidence type="ECO:0000259" key="2">
    <source>
        <dbReference type="PROSITE" id="PS50110"/>
    </source>
</evidence>
<dbReference type="SUPFAM" id="SSF52172">
    <property type="entry name" value="CheY-like"/>
    <property type="match status" value="1"/>
</dbReference>